<dbReference type="EMBL" id="JF974300">
    <property type="protein sequence ID" value="AET72548.1"/>
    <property type="molecule type" value="Genomic_DNA"/>
</dbReference>
<evidence type="ECO:0000313" key="2">
    <source>
        <dbReference type="Proteomes" id="UP000297398"/>
    </source>
</evidence>
<accession>G8EYG8</accession>
<evidence type="ECO:0000313" key="1">
    <source>
        <dbReference type="EMBL" id="AET72548.1"/>
    </source>
</evidence>
<protein>
    <submittedName>
        <fullName evidence="1">Uncharacterized protein</fullName>
    </submittedName>
</protein>
<name>G8EYG8_9CAUD</name>
<sequence length="56" mass="6685">MHLSRHSTRLDPMTKDNLINKVDQFVSHLEDEGFDLFDILDVLTEYIELCEDVYDR</sequence>
<reference evidence="1 2" key="1">
    <citation type="submission" date="2010-12" db="EMBL/GenBank/DDBJ databases">
        <title>The Genome Sequence of Synechococcus phage S-CBP42.</title>
        <authorList>
            <consortium name="The Broad Institute Genome Sequencing Platform"/>
            <person name="Henn M.R."/>
            <person name="Chen F."/>
            <person name="Wang K."/>
            <person name="Levin J."/>
            <person name="Malboeuf C."/>
            <person name="Casali M."/>
            <person name="Russ C."/>
            <person name="Lennon N."/>
            <person name="Chapman S.B."/>
            <person name="Erlich R."/>
            <person name="Young S.K."/>
            <person name="Yandava C."/>
            <person name="Zeng Q."/>
            <person name="Alvarado L."/>
            <person name="Anderson S."/>
            <person name="Berlin A."/>
            <person name="Chen Z."/>
            <person name="Freedman E."/>
            <person name="Gellesch M."/>
            <person name="Goldberg J."/>
            <person name="Green L."/>
            <person name="Griggs A."/>
            <person name="Gujja S."/>
            <person name="Heilman E.R."/>
            <person name="Heiman D."/>
            <person name="Hollinger A."/>
            <person name="Howarth C."/>
            <person name="Larson L."/>
            <person name="Mehta T."/>
            <person name="Pearson M."/>
            <person name="Roberts A."/>
            <person name="Ryan E."/>
            <person name="Saif S."/>
            <person name="Shea T."/>
            <person name="Shenoy N."/>
            <person name="Sisk P."/>
            <person name="Stolte C."/>
            <person name="Sykes S."/>
            <person name="White J."/>
            <person name="Haas B."/>
            <person name="Nusbaum C."/>
            <person name="Birren B."/>
        </authorList>
    </citation>
    <scope>NUCLEOTIDE SEQUENCE [LARGE SCALE GENOMIC DNA]</scope>
</reference>
<gene>
    <name evidence="1" type="ORF">SXGG_00053</name>
</gene>
<dbReference type="Proteomes" id="UP000297398">
    <property type="component" value="Segment"/>
</dbReference>
<proteinExistence type="predicted"/>
<organism evidence="1 2">
    <name type="scientific">Synechococcus phage S-CBP42</name>
    <dbReference type="NCBI Taxonomy" id="461711"/>
    <lineage>
        <taxon>Viruses</taxon>
        <taxon>Duplodnaviria</taxon>
        <taxon>Heunggongvirae</taxon>
        <taxon>Uroviricota</taxon>
        <taxon>Caudoviricetes</taxon>
        <taxon>Autographivirales</taxon>
        <taxon>Aegirvirus</taxon>
        <taxon>Aegirvirus SCBP42</taxon>
    </lineage>
</organism>